<feature type="transmembrane region" description="Helical" evidence="1">
    <location>
        <begin position="289"/>
        <end position="310"/>
    </location>
</feature>
<keyword evidence="1" id="KW-0812">Transmembrane</keyword>
<feature type="transmembrane region" description="Helical" evidence="1">
    <location>
        <begin position="192"/>
        <end position="214"/>
    </location>
</feature>
<keyword evidence="3" id="KW-1185">Reference proteome</keyword>
<sequence>MSTFASLPARGEYSESTSAVILWWPVPVVVVFVLAAWLLAACAPLGFSIVAVFLFAGPHNWMEARYMLRRMPAKWGPLTGYFALGIGGTIALAAWQALFPWLGRSARWSADDWLSTIALWNTALVVWIISLALLRSTQNPRRDWRWLIPVGLLLIGLNWLWPLGWSLALVYIHPLVALTFLERELARAKSPWLTAYRGCLALLPLLLGLLWWTLRNTPDLPGEDILSLQISQHAGDGILSGISTHLLVATHTFLEMLHYGVWLIAVPLLAGISKPWQLEQLPLARRGQIWRIGIACLLALGLIIVIALWAGFAADYPLTRNVYFTVAMLHVLAEVPFLLRLL</sequence>
<proteinExistence type="predicted"/>
<evidence type="ECO:0000313" key="2">
    <source>
        <dbReference type="EMBL" id="QDU27872.1"/>
    </source>
</evidence>
<feature type="transmembrane region" description="Helical" evidence="1">
    <location>
        <begin position="78"/>
        <end position="101"/>
    </location>
</feature>
<dbReference type="EMBL" id="CP036274">
    <property type="protein sequence ID" value="QDU27872.1"/>
    <property type="molecule type" value="Genomic_DNA"/>
</dbReference>
<organism evidence="2 3">
    <name type="scientific">Anatilimnocola aggregata</name>
    <dbReference type="NCBI Taxonomy" id="2528021"/>
    <lineage>
        <taxon>Bacteria</taxon>
        <taxon>Pseudomonadati</taxon>
        <taxon>Planctomycetota</taxon>
        <taxon>Planctomycetia</taxon>
        <taxon>Pirellulales</taxon>
        <taxon>Pirellulaceae</taxon>
        <taxon>Anatilimnocola</taxon>
    </lineage>
</organism>
<dbReference type="KEGG" id="aagg:ETAA8_29630"/>
<dbReference type="AlphaFoldDB" id="A0A517YCL5"/>
<protein>
    <submittedName>
        <fullName evidence="2">Uncharacterized protein</fullName>
    </submittedName>
</protein>
<accession>A0A517YCL5</accession>
<feature type="transmembrane region" description="Helical" evidence="1">
    <location>
        <begin position="322"/>
        <end position="339"/>
    </location>
</feature>
<name>A0A517YCL5_9BACT</name>
<feature type="transmembrane region" description="Helical" evidence="1">
    <location>
        <begin position="146"/>
        <end position="172"/>
    </location>
</feature>
<dbReference type="RefSeq" id="WP_145089217.1">
    <property type="nucleotide sequence ID" value="NZ_CP036274.1"/>
</dbReference>
<reference evidence="2 3" key="1">
    <citation type="submission" date="2019-02" db="EMBL/GenBank/DDBJ databases">
        <title>Deep-cultivation of Planctomycetes and their phenomic and genomic characterization uncovers novel biology.</title>
        <authorList>
            <person name="Wiegand S."/>
            <person name="Jogler M."/>
            <person name="Boedeker C."/>
            <person name="Pinto D."/>
            <person name="Vollmers J."/>
            <person name="Rivas-Marin E."/>
            <person name="Kohn T."/>
            <person name="Peeters S.H."/>
            <person name="Heuer A."/>
            <person name="Rast P."/>
            <person name="Oberbeckmann S."/>
            <person name="Bunk B."/>
            <person name="Jeske O."/>
            <person name="Meyerdierks A."/>
            <person name="Storesund J.E."/>
            <person name="Kallscheuer N."/>
            <person name="Luecker S."/>
            <person name="Lage O.M."/>
            <person name="Pohl T."/>
            <person name="Merkel B.J."/>
            <person name="Hornburger P."/>
            <person name="Mueller R.-W."/>
            <person name="Bruemmer F."/>
            <person name="Labrenz M."/>
            <person name="Spormann A.M."/>
            <person name="Op den Camp H."/>
            <person name="Overmann J."/>
            <person name="Amann R."/>
            <person name="Jetten M.S.M."/>
            <person name="Mascher T."/>
            <person name="Medema M.H."/>
            <person name="Devos D.P."/>
            <person name="Kaster A.-K."/>
            <person name="Ovreas L."/>
            <person name="Rohde M."/>
            <person name="Galperin M.Y."/>
            <person name="Jogler C."/>
        </authorList>
    </citation>
    <scope>NUCLEOTIDE SEQUENCE [LARGE SCALE GENOMIC DNA]</scope>
    <source>
        <strain evidence="2 3">ETA_A8</strain>
    </source>
</reference>
<evidence type="ECO:0000256" key="1">
    <source>
        <dbReference type="SAM" id="Phobius"/>
    </source>
</evidence>
<feature type="transmembrane region" description="Helical" evidence="1">
    <location>
        <begin position="113"/>
        <end position="134"/>
    </location>
</feature>
<keyword evidence="1" id="KW-0472">Membrane</keyword>
<keyword evidence="1" id="KW-1133">Transmembrane helix</keyword>
<dbReference type="Proteomes" id="UP000315017">
    <property type="component" value="Chromosome"/>
</dbReference>
<evidence type="ECO:0000313" key="3">
    <source>
        <dbReference type="Proteomes" id="UP000315017"/>
    </source>
</evidence>
<gene>
    <name evidence="2" type="ORF">ETAA8_29630</name>
</gene>
<feature type="transmembrane region" description="Helical" evidence="1">
    <location>
        <begin position="28"/>
        <end position="57"/>
    </location>
</feature>
<dbReference type="OrthoDB" id="264980at2"/>